<dbReference type="GO" id="GO:0048367">
    <property type="term" value="P:shoot system development"/>
    <property type="evidence" value="ECO:0007669"/>
    <property type="project" value="InterPro"/>
</dbReference>
<dbReference type="EMBL" id="SZYD01002466">
    <property type="protein sequence ID" value="KAC9514753.1"/>
    <property type="molecule type" value="Genomic_DNA"/>
</dbReference>
<dbReference type="Proteomes" id="UP000326396">
    <property type="component" value="Linkage Group LG9"/>
</dbReference>
<dbReference type="EMBL" id="SZYD01000019">
    <property type="protein sequence ID" value="KAD2394516.1"/>
    <property type="molecule type" value="Genomic_DNA"/>
</dbReference>
<evidence type="ECO:0000313" key="4">
    <source>
        <dbReference type="EMBL" id="KAD2394516.1"/>
    </source>
</evidence>
<feature type="compositionally biased region" description="Basic and acidic residues" evidence="1">
    <location>
        <begin position="236"/>
        <end position="250"/>
    </location>
</feature>
<gene>
    <name evidence="4" type="ORF">E3N88_41493</name>
    <name evidence="3" type="ORF">E3N88_45703</name>
</gene>
<feature type="compositionally biased region" description="Polar residues" evidence="1">
    <location>
        <begin position="273"/>
        <end position="284"/>
    </location>
</feature>
<dbReference type="PANTHER" id="PTHR35504:SF1">
    <property type="entry name" value="PROTEIN EMBRYONIC FLOWER 1"/>
    <property type="match status" value="1"/>
</dbReference>
<feature type="region of interest" description="Disordered" evidence="1">
    <location>
        <begin position="403"/>
        <end position="422"/>
    </location>
</feature>
<feature type="compositionally biased region" description="Polar residues" evidence="1">
    <location>
        <begin position="251"/>
        <end position="261"/>
    </location>
</feature>
<keyword evidence="2" id="KW-0472">Membrane</keyword>
<dbReference type="InterPro" id="IPR034583">
    <property type="entry name" value="EMF1"/>
</dbReference>
<feature type="transmembrane region" description="Helical" evidence="2">
    <location>
        <begin position="310"/>
        <end position="330"/>
    </location>
</feature>
<comment type="caution">
    <text evidence="4">The sequence shown here is derived from an EMBL/GenBank/DDBJ whole genome shotgun (WGS) entry which is preliminary data.</text>
</comment>
<evidence type="ECO:0000313" key="5">
    <source>
        <dbReference type="Proteomes" id="UP000326396"/>
    </source>
</evidence>
<feature type="region of interest" description="Disordered" evidence="1">
    <location>
        <begin position="236"/>
        <end position="284"/>
    </location>
</feature>
<name>A0A5N6LQT7_9ASTR</name>
<dbReference type="OrthoDB" id="754229at2759"/>
<dbReference type="PANTHER" id="PTHR35504">
    <property type="entry name" value="PROTEIN EMBRYONIC FLOWER 1"/>
    <property type="match status" value="1"/>
</dbReference>
<keyword evidence="2" id="KW-1133">Transmembrane helix</keyword>
<keyword evidence="5" id="KW-1185">Reference proteome</keyword>
<proteinExistence type="predicted"/>
<feature type="region of interest" description="Disordered" evidence="1">
    <location>
        <begin position="80"/>
        <end position="106"/>
    </location>
</feature>
<accession>A0A5N6LQT7</accession>
<dbReference type="AlphaFoldDB" id="A0A5N6LQT7"/>
<organism evidence="4 5">
    <name type="scientific">Mikania micrantha</name>
    <name type="common">bitter vine</name>
    <dbReference type="NCBI Taxonomy" id="192012"/>
    <lineage>
        <taxon>Eukaryota</taxon>
        <taxon>Viridiplantae</taxon>
        <taxon>Streptophyta</taxon>
        <taxon>Embryophyta</taxon>
        <taxon>Tracheophyta</taxon>
        <taxon>Spermatophyta</taxon>
        <taxon>Magnoliopsida</taxon>
        <taxon>eudicotyledons</taxon>
        <taxon>Gunneridae</taxon>
        <taxon>Pentapetalae</taxon>
        <taxon>asterids</taxon>
        <taxon>campanulids</taxon>
        <taxon>Asterales</taxon>
        <taxon>Asteraceae</taxon>
        <taxon>Asteroideae</taxon>
        <taxon>Heliantheae alliance</taxon>
        <taxon>Eupatorieae</taxon>
        <taxon>Mikania</taxon>
    </lineage>
</organism>
<evidence type="ECO:0000313" key="3">
    <source>
        <dbReference type="EMBL" id="KAC9514753.1"/>
    </source>
</evidence>
<evidence type="ECO:0000256" key="2">
    <source>
        <dbReference type="SAM" id="Phobius"/>
    </source>
</evidence>
<dbReference type="GO" id="GO:0045892">
    <property type="term" value="P:negative regulation of DNA-templated transcription"/>
    <property type="evidence" value="ECO:0007669"/>
    <property type="project" value="InterPro"/>
</dbReference>
<keyword evidence="2" id="KW-0812">Transmembrane</keyword>
<protein>
    <submittedName>
        <fullName evidence="4">Uncharacterized protein</fullName>
    </submittedName>
</protein>
<feature type="compositionally biased region" description="Polar residues" evidence="1">
    <location>
        <begin position="403"/>
        <end position="415"/>
    </location>
</feature>
<feature type="compositionally biased region" description="Basic and acidic residues" evidence="1">
    <location>
        <begin position="88"/>
        <end position="102"/>
    </location>
</feature>
<dbReference type="GO" id="GO:0009910">
    <property type="term" value="P:negative regulation of flower development"/>
    <property type="evidence" value="ECO:0007669"/>
    <property type="project" value="InterPro"/>
</dbReference>
<sequence length="500" mass="57375">MDCNLQLLLMEIDLDEEENTETSKFINFSIREYVDEIRNKNPEKCWPFRSMGNRHKKVVSSYQSSESTFLSGTEITEAPNSSKVENFNGKEDLPKPTTEKIESSGIDDDFGKIVDNGSSELTFYKVNVDQNRYENNVVEGAKIGHNVTADNNEPGRTRPRRKHQKFRLLSDLYKDPASELRADYDRTNPENVNRKFVTEIDDEWDGVTLAAYFRKQKGVELDDSTLKKRNVIEDEKPSVDLDRKSNHESKYANSMDSNVGTSRKKRKTDETDTQTMPEHNKVTPSTLVILNVNDPQSSTRTQFVNRVKSFLIYVFSLLLMWILGWWFYLFQDILLQCSPKSNRSAEVSILEAADKEKENEDCEMEAVMLLARRFNEEKQILRELETNMNCACVKKKIRKHSTQSGNKSITKTSSKTARKHPVKKITKEKLENTFSVQRMCFIPVKATPSDGFQRHLQMSMTMADGVELNAQNCATLACSFNMNPADFSIPNGENMFMRGG</sequence>
<evidence type="ECO:0000256" key="1">
    <source>
        <dbReference type="SAM" id="MobiDB-lite"/>
    </source>
</evidence>
<reference evidence="4 5" key="1">
    <citation type="submission" date="2019-05" db="EMBL/GenBank/DDBJ databases">
        <title>Mikania micrantha, genome provides insights into the molecular mechanism of rapid growth.</title>
        <authorList>
            <person name="Liu B."/>
        </authorList>
    </citation>
    <scope>NUCLEOTIDE SEQUENCE [LARGE SCALE GENOMIC DNA]</scope>
    <source>
        <strain evidence="4">NLD-2019</strain>
        <tissue evidence="4">Leaf</tissue>
    </source>
</reference>